<dbReference type="SMART" id="SM00100">
    <property type="entry name" value="cNMP"/>
    <property type="match status" value="1"/>
</dbReference>
<dbReference type="PANTHER" id="PTHR24567">
    <property type="entry name" value="CRP FAMILY TRANSCRIPTIONAL REGULATORY PROTEIN"/>
    <property type="match status" value="1"/>
</dbReference>
<dbReference type="InterPro" id="IPR018490">
    <property type="entry name" value="cNMP-bd_dom_sf"/>
</dbReference>
<evidence type="ECO:0000313" key="3">
    <source>
        <dbReference type="Proteomes" id="UP000055136"/>
    </source>
</evidence>
<dbReference type="InterPro" id="IPR014710">
    <property type="entry name" value="RmlC-like_jellyroll"/>
</dbReference>
<dbReference type="PANTHER" id="PTHR24567:SF26">
    <property type="entry name" value="REGULATORY PROTEIN YEIL"/>
    <property type="match status" value="1"/>
</dbReference>
<dbReference type="CDD" id="cd00038">
    <property type="entry name" value="CAP_ED"/>
    <property type="match status" value="2"/>
</dbReference>
<dbReference type="GO" id="GO:0003700">
    <property type="term" value="F:DNA-binding transcription factor activity"/>
    <property type="evidence" value="ECO:0007669"/>
    <property type="project" value="TreeGrafter"/>
</dbReference>
<proteinExistence type="predicted"/>
<dbReference type="GO" id="GO:0005829">
    <property type="term" value="C:cytosol"/>
    <property type="evidence" value="ECO:0007669"/>
    <property type="project" value="TreeGrafter"/>
</dbReference>
<organism evidence="2 3">
    <name type="scientific">Candidatus Tenderia electrophaga</name>
    <dbReference type="NCBI Taxonomy" id="1748243"/>
    <lineage>
        <taxon>Bacteria</taxon>
        <taxon>Pseudomonadati</taxon>
        <taxon>Pseudomonadota</taxon>
        <taxon>Gammaproteobacteria</taxon>
        <taxon>Candidatus Tenderiales</taxon>
        <taxon>Candidatus Tenderiaceae</taxon>
        <taxon>Candidatus Tenderia</taxon>
    </lineage>
</organism>
<dbReference type="Pfam" id="PF00027">
    <property type="entry name" value="cNMP_binding"/>
    <property type="match status" value="1"/>
</dbReference>
<reference evidence="2" key="1">
    <citation type="submission" date="2015-10" db="EMBL/GenBank/DDBJ databases">
        <title>Description of Candidatus Tenderia electrophaga gen. nov, sp. nov., an Uncultivated Electroautotroph from a Biocathode Enrichment.</title>
        <authorList>
            <person name="Eddie B.J."/>
            <person name="Malanoski A.P."/>
            <person name="Wang Z."/>
            <person name="Hall R.J."/>
            <person name="Oh S.D."/>
            <person name="Heiner C."/>
            <person name="Lin B."/>
            <person name="Strycharz-Glaven S.M."/>
        </authorList>
    </citation>
    <scope>NUCLEOTIDE SEQUENCE [LARGE SCALE GENOMIC DNA]</scope>
    <source>
        <strain evidence="2">NRL1</strain>
    </source>
</reference>
<dbReference type="KEGG" id="tee:Tel_08840"/>
<dbReference type="Proteomes" id="UP000055136">
    <property type="component" value="Chromosome"/>
</dbReference>
<dbReference type="EMBL" id="CP013099">
    <property type="protein sequence ID" value="ALP53251.1"/>
    <property type="molecule type" value="Genomic_DNA"/>
</dbReference>
<feature type="domain" description="Cyclic nucleotide-binding" evidence="1">
    <location>
        <begin position="1"/>
        <end position="97"/>
    </location>
</feature>
<dbReference type="Gene3D" id="2.60.120.10">
    <property type="entry name" value="Jelly Rolls"/>
    <property type="match status" value="2"/>
</dbReference>
<protein>
    <recommendedName>
        <fullName evidence="1">Cyclic nucleotide-binding domain-containing protein</fullName>
    </recommendedName>
</protein>
<feature type="domain" description="Cyclic nucleotide-binding" evidence="1">
    <location>
        <begin position="149"/>
        <end position="253"/>
    </location>
</feature>
<name>A0A0S2TDP4_9GAMM</name>
<dbReference type="SUPFAM" id="SSF69593">
    <property type="entry name" value="Glycerol-3-phosphate (1)-acyltransferase"/>
    <property type="match status" value="1"/>
</dbReference>
<dbReference type="AlphaFoldDB" id="A0A0S2TDP4"/>
<keyword evidence="3" id="KW-1185">Reference proteome</keyword>
<evidence type="ECO:0000313" key="2">
    <source>
        <dbReference type="EMBL" id="ALP53251.1"/>
    </source>
</evidence>
<dbReference type="InterPro" id="IPR000595">
    <property type="entry name" value="cNMP-bd_dom"/>
</dbReference>
<accession>A0A0S2TDP4</accession>
<dbReference type="STRING" id="1748243.Tel_08840"/>
<gene>
    <name evidence="2" type="ORF">Tel_08840</name>
</gene>
<dbReference type="InterPro" id="IPR050397">
    <property type="entry name" value="Env_Response_Regulators"/>
</dbReference>
<dbReference type="PROSITE" id="PS50042">
    <property type="entry name" value="CNMP_BINDING_3"/>
    <property type="match status" value="2"/>
</dbReference>
<sequence>MITRQYHPAADFYFLLDGEVEHTIQLQGRDEHFKVGDLSLRYFPLGWSGFSLPQRYATSARAITDCQLLRWSSEDLQHLFSRAPCQARQLYHYVLSSVLNLLADARQQLRRTPSVTDLLLEALSQNRADNGPDEGREAAVSEILGHSLFFEVFPEAYLDRLGDLVELRRFRKDEYIYQQGAPGHYLMMLMDGSVASSFSAADGSDEIYLRSYTTPGQIIAHPDLSLSGRHEETALALSDGSLALINSAALEDLAETQPEFGELLAQRLLWLVSARLRTLRIQLIAQRYQQEEIAVQNLLAQVSPQLGIASKLYKLPHLLANRITHAEAFDCLESVKRHGSRLERTLAGVCVDLLSELWRELRFYQGLQQVYQAVTQAPLDEDTRSVRQRCSHSFQQAFSAARYVIRGAEHLPDAPGHIFILNHLISHPCYALPNGFELALDTHFVSAMILDPNYGDGGVRVVRRGRGEEHGHHGYYDRLGHIYVHTGESHVVAASDQTLAMQRAAFNELASSYLQRGINLIICPEGTSHWSQDSPAPFRKGAFHLAAALDPEPLIVPIAVANFDRRLKHSAFAAVIHEPFRVSERCIPQHKQSLANFLDELRDSYRAYVAKAAALAEQVAGDTVHDTRQDGAPPAAQTAVRIRGC</sequence>
<evidence type="ECO:0000259" key="1">
    <source>
        <dbReference type="PROSITE" id="PS50042"/>
    </source>
</evidence>
<dbReference type="SUPFAM" id="SSF51206">
    <property type="entry name" value="cAMP-binding domain-like"/>
    <property type="match status" value="2"/>
</dbReference>